<evidence type="ECO:0000313" key="5">
    <source>
        <dbReference type="Proteomes" id="UP000095746"/>
    </source>
</evidence>
<comment type="catalytic activity">
    <reaction evidence="1">
        <text>5-amino-6-(5-phospho-D-ribosylamino)uracil + H2O = 5,6-diaminouracil + D-ribose 5-phosphate</text>
        <dbReference type="Rhea" id="RHEA:55020"/>
        <dbReference type="ChEBI" id="CHEBI:15377"/>
        <dbReference type="ChEBI" id="CHEBI:46252"/>
        <dbReference type="ChEBI" id="CHEBI:58453"/>
        <dbReference type="ChEBI" id="CHEBI:78346"/>
    </reaction>
</comment>
<dbReference type="InterPro" id="IPR012816">
    <property type="entry name" value="NADAR"/>
</dbReference>
<reference evidence="4 5" key="1">
    <citation type="submission" date="2015-09" db="EMBL/GenBank/DDBJ databases">
        <authorList>
            <consortium name="Pathogen Informatics"/>
        </authorList>
    </citation>
    <scope>NUCLEOTIDE SEQUENCE [LARGE SCALE GENOMIC DNA]</scope>
    <source>
        <strain evidence="4 5">2789STDY5608854</strain>
    </source>
</reference>
<dbReference type="Proteomes" id="UP000095746">
    <property type="component" value="Unassembled WGS sequence"/>
</dbReference>
<dbReference type="RefSeq" id="WP_195307198.1">
    <property type="nucleotide sequence ID" value="NZ_JADNAN010000178.1"/>
</dbReference>
<accession>A0A174AEX6</accession>
<evidence type="ECO:0000259" key="3">
    <source>
        <dbReference type="Pfam" id="PF08719"/>
    </source>
</evidence>
<dbReference type="InterPro" id="IPR037238">
    <property type="entry name" value="YbiA-like_sf"/>
</dbReference>
<gene>
    <name evidence="4" type="primary">ybiA</name>
    <name evidence="4" type="ORF">ERS852411_00605</name>
</gene>
<dbReference type="Pfam" id="PF08719">
    <property type="entry name" value="NADAR"/>
    <property type="match status" value="1"/>
</dbReference>
<feature type="domain" description="NADAR" evidence="3">
    <location>
        <begin position="28"/>
        <end position="181"/>
    </location>
</feature>
<evidence type="ECO:0000256" key="1">
    <source>
        <dbReference type="ARBA" id="ARBA00000022"/>
    </source>
</evidence>
<organism evidence="4 5">
    <name type="scientific">Flavonifractor plautii</name>
    <name type="common">Fusobacterium plautii</name>
    <dbReference type="NCBI Taxonomy" id="292800"/>
    <lineage>
        <taxon>Bacteria</taxon>
        <taxon>Bacillati</taxon>
        <taxon>Bacillota</taxon>
        <taxon>Clostridia</taxon>
        <taxon>Eubacteriales</taxon>
        <taxon>Oscillospiraceae</taxon>
        <taxon>Flavonifractor</taxon>
    </lineage>
</organism>
<comment type="catalytic activity">
    <reaction evidence="2">
        <text>2,5-diamino-6-hydroxy-4-(5-phosphoribosylamino)-pyrimidine + H2O = 2,5,6-triamino-4-hydroxypyrimidine + D-ribose 5-phosphate</text>
        <dbReference type="Rhea" id="RHEA:23436"/>
        <dbReference type="ChEBI" id="CHEBI:15377"/>
        <dbReference type="ChEBI" id="CHEBI:58614"/>
        <dbReference type="ChEBI" id="CHEBI:78346"/>
        <dbReference type="ChEBI" id="CHEBI:137796"/>
    </reaction>
</comment>
<dbReference type="AlphaFoldDB" id="A0A174AEX6"/>
<dbReference type="SUPFAM" id="SSF143990">
    <property type="entry name" value="YbiA-like"/>
    <property type="match status" value="1"/>
</dbReference>
<dbReference type="NCBIfam" id="TIGR02464">
    <property type="entry name" value="ribofla_fusion"/>
    <property type="match status" value="1"/>
</dbReference>
<evidence type="ECO:0000256" key="2">
    <source>
        <dbReference type="ARBA" id="ARBA00000751"/>
    </source>
</evidence>
<proteinExistence type="predicted"/>
<protein>
    <submittedName>
        <fullName evidence="4">Swarming motility protein ybiA</fullName>
    </submittedName>
</protein>
<dbReference type="EMBL" id="CYZT01000021">
    <property type="protein sequence ID" value="CUN86068.1"/>
    <property type="molecule type" value="Genomic_DNA"/>
</dbReference>
<sequence>MFYTADSLRRMHQGGETVDFLFFYGHQLPSDGSTTESCLSQWYPCIFEAEGILYQSMEQYMMAQKAAYLGDYRTHARILGACTPGDCKALGRMVSGFQEESWRQVREQIVLCGNFQKFLQNPPLKSFLLQTGDRVLAEASLYDRIWGIGMSKGQPGIQDLGNWRGLNLLGFALMQVRTMLRSLANQEGAGW</sequence>
<name>A0A174AEX6_FLAPL</name>
<dbReference type="Gene3D" id="1.10.357.40">
    <property type="entry name" value="YbiA-like"/>
    <property type="match status" value="1"/>
</dbReference>
<dbReference type="CDD" id="cd15457">
    <property type="entry name" value="NADAR"/>
    <property type="match status" value="1"/>
</dbReference>
<evidence type="ECO:0000313" key="4">
    <source>
        <dbReference type="EMBL" id="CUN86068.1"/>
    </source>
</evidence>